<dbReference type="Proteomes" id="UP000076625">
    <property type="component" value="Unassembled WGS sequence"/>
</dbReference>
<dbReference type="SUPFAM" id="SSF46785">
    <property type="entry name" value="Winged helix' DNA-binding domain"/>
    <property type="match status" value="1"/>
</dbReference>
<accession>A0A163CMR3</accession>
<dbReference type="RefSeq" id="WP_066611766.1">
    <property type="nucleotide sequence ID" value="NZ_LQQU01000017.1"/>
</dbReference>
<dbReference type="Pfam" id="PF03466">
    <property type="entry name" value="LysR_substrate"/>
    <property type="match status" value="1"/>
</dbReference>
<dbReference type="Gene3D" id="1.10.10.10">
    <property type="entry name" value="Winged helix-like DNA-binding domain superfamily/Winged helix DNA-binding domain"/>
    <property type="match status" value="1"/>
</dbReference>
<dbReference type="PANTHER" id="PTHR30126:SF91">
    <property type="entry name" value="LYSR FAMILY TRANSCRIPTIONAL REGULATOR"/>
    <property type="match status" value="1"/>
</dbReference>
<feature type="domain" description="HTH lysR-type" evidence="5">
    <location>
        <begin position="8"/>
        <end position="60"/>
    </location>
</feature>
<evidence type="ECO:0000313" key="6">
    <source>
        <dbReference type="EMBL" id="KZE32807.1"/>
    </source>
</evidence>
<dbReference type="GO" id="GO:0003700">
    <property type="term" value="F:DNA-binding transcription factor activity"/>
    <property type="evidence" value="ECO:0007669"/>
    <property type="project" value="InterPro"/>
</dbReference>
<organism evidence="6 7">
    <name type="scientific">Crenobacter luteus</name>
    <dbReference type="NCBI Taxonomy" id="1452487"/>
    <lineage>
        <taxon>Bacteria</taxon>
        <taxon>Pseudomonadati</taxon>
        <taxon>Pseudomonadota</taxon>
        <taxon>Betaproteobacteria</taxon>
        <taxon>Neisseriales</taxon>
        <taxon>Neisseriaceae</taxon>
        <taxon>Crenobacter</taxon>
    </lineage>
</organism>
<dbReference type="InterPro" id="IPR036388">
    <property type="entry name" value="WH-like_DNA-bd_sf"/>
</dbReference>
<evidence type="ECO:0000313" key="7">
    <source>
        <dbReference type="Proteomes" id="UP000076625"/>
    </source>
</evidence>
<dbReference type="OrthoDB" id="196624at2"/>
<keyword evidence="7" id="KW-1185">Reference proteome</keyword>
<dbReference type="InterPro" id="IPR036390">
    <property type="entry name" value="WH_DNA-bd_sf"/>
</dbReference>
<dbReference type="CDD" id="cd05466">
    <property type="entry name" value="PBP2_LTTR_substrate"/>
    <property type="match status" value="1"/>
</dbReference>
<evidence type="ECO:0000256" key="4">
    <source>
        <dbReference type="ARBA" id="ARBA00023163"/>
    </source>
</evidence>
<evidence type="ECO:0000259" key="5">
    <source>
        <dbReference type="PROSITE" id="PS50931"/>
    </source>
</evidence>
<dbReference type="STRING" id="1452487.AVW16_10500"/>
<gene>
    <name evidence="6" type="ORF">AVW16_10500</name>
</gene>
<keyword evidence="3" id="KW-0238">DNA-binding</keyword>
<keyword evidence="4" id="KW-0804">Transcription</keyword>
<dbReference type="AlphaFoldDB" id="A0A163CMR3"/>
<dbReference type="PROSITE" id="PS50931">
    <property type="entry name" value="HTH_LYSR"/>
    <property type="match status" value="1"/>
</dbReference>
<protein>
    <submittedName>
        <fullName evidence="6">Transcriptional regulator</fullName>
    </submittedName>
</protein>
<sequence>MHYAPEALHAFVAAATLGSFSAAARRLHKSQSTVSEAIANLEIDLGVTLFDRSARPPALTEAGRRLLPGAEAVLAAHDALDRHAGRLAAGVEPRLSLVVSDTALEAIAYQALLAELDRRYPELELECIVAEHVDALDLVAQGRAQLGLVGALPDYPADIGHATLATPAQISVYVGRGHPLAGKGRLERDDLARARELRLATVREAAPRAAGPRVWSAPNYLLLMEMAAFGFGWAALPDWLASELGREQLVRLDVAGWPRRLAVDVLWSRRHRLGPAGGWLLETLRRS</sequence>
<dbReference type="FunFam" id="1.10.10.10:FF:000001">
    <property type="entry name" value="LysR family transcriptional regulator"/>
    <property type="match status" value="1"/>
</dbReference>
<evidence type="ECO:0000256" key="3">
    <source>
        <dbReference type="ARBA" id="ARBA00023125"/>
    </source>
</evidence>
<dbReference type="SUPFAM" id="SSF53850">
    <property type="entry name" value="Periplasmic binding protein-like II"/>
    <property type="match status" value="1"/>
</dbReference>
<comment type="caution">
    <text evidence="6">The sequence shown here is derived from an EMBL/GenBank/DDBJ whole genome shotgun (WGS) entry which is preliminary data.</text>
</comment>
<evidence type="ECO:0000256" key="1">
    <source>
        <dbReference type="ARBA" id="ARBA00009437"/>
    </source>
</evidence>
<dbReference type="Gene3D" id="3.40.190.290">
    <property type="match status" value="1"/>
</dbReference>
<comment type="similarity">
    <text evidence="1">Belongs to the LysR transcriptional regulatory family.</text>
</comment>
<dbReference type="InterPro" id="IPR000847">
    <property type="entry name" value="LysR_HTH_N"/>
</dbReference>
<dbReference type="PANTHER" id="PTHR30126">
    <property type="entry name" value="HTH-TYPE TRANSCRIPTIONAL REGULATOR"/>
    <property type="match status" value="1"/>
</dbReference>
<keyword evidence="2" id="KW-0805">Transcription regulation</keyword>
<proteinExistence type="inferred from homology"/>
<reference evidence="7" key="1">
    <citation type="submission" date="2016-01" db="EMBL/GenBank/DDBJ databases">
        <title>Draft genome of Chromobacterium sp. F49.</title>
        <authorList>
            <person name="Hong K.W."/>
        </authorList>
    </citation>
    <scope>NUCLEOTIDE SEQUENCE [LARGE SCALE GENOMIC DNA]</scope>
    <source>
        <strain evidence="7">CN10</strain>
    </source>
</reference>
<dbReference type="InterPro" id="IPR005119">
    <property type="entry name" value="LysR_subst-bd"/>
</dbReference>
<dbReference type="Pfam" id="PF00126">
    <property type="entry name" value="HTH_1"/>
    <property type="match status" value="1"/>
</dbReference>
<evidence type="ECO:0000256" key="2">
    <source>
        <dbReference type="ARBA" id="ARBA00023015"/>
    </source>
</evidence>
<dbReference type="GO" id="GO:0000976">
    <property type="term" value="F:transcription cis-regulatory region binding"/>
    <property type="evidence" value="ECO:0007669"/>
    <property type="project" value="TreeGrafter"/>
</dbReference>
<dbReference type="PRINTS" id="PR00039">
    <property type="entry name" value="HTHLYSR"/>
</dbReference>
<name>A0A163CMR3_9NEIS</name>
<dbReference type="EMBL" id="LQQU01000017">
    <property type="protein sequence ID" value="KZE32807.1"/>
    <property type="molecule type" value="Genomic_DNA"/>
</dbReference>